<name>A0A6C0U3L3_9GAMM</name>
<evidence type="ECO:0000313" key="2">
    <source>
        <dbReference type="Proteomes" id="UP000477680"/>
    </source>
</evidence>
<sequence>MTDDRSGPQAMDSEPMYALEDCDSLPVTGGVLLVAKATGARVTVMQEVAMALQHCAPFRTLDGHARHLVAVFPQLGGNVEDALRVLRHVQDAGLLLPAADICQRVNGPVDANAELDRTVVCIITCDRPAAVERLLESLLRGARLARHKKLYLIDDSREAAHCAANEEAVQRFNLLSPTGMSYIGPVQQQALLGFVIERLPQREEAIRFLLDRSQWQGLASYGRARTLALLLTVGERCIVMDDDVLCAAYRLPQQHGEVTFGNGQREADFFRDTQDWQQQVSPLETDPLAGHGSCLGLNLSAALGALGCETLTPGHLADGNAIWYRDIHAASPVLITQSGSLGDPGTATNGWLPNLQPVSLQRMLRRPGGLFQALSQRHNWLGQPQPTFTKRGSMSQLTGLDNRHVLPPYFPVLRGEDQLFGTMTDILYPDSLSLEYNWSVPHLPLEERRGNGAGDATVPRGGLSLLEGFLSGARCADAGPGVTTRMERLACRLDELAELSTSGLQAQFRTALLRAQALHLQTLGDRLRDSASLDADWQSYLQDNQQACIQAMQEVPGLARLPGVPRGLDEEAIAAGIRSRAAGFGAALRAWQDLRSVSATAAMELFG</sequence>
<dbReference type="Proteomes" id="UP000477680">
    <property type="component" value="Chromosome"/>
</dbReference>
<dbReference type="RefSeq" id="WP_163495456.1">
    <property type="nucleotide sequence ID" value="NZ_CP048711.1"/>
</dbReference>
<dbReference type="InterPro" id="IPR029044">
    <property type="entry name" value="Nucleotide-diphossugar_trans"/>
</dbReference>
<dbReference type="AlphaFoldDB" id="A0A6C0U3L3"/>
<dbReference type="EMBL" id="CP048711">
    <property type="protein sequence ID" value="QIB66019.1"/>
    <property type="molecule type" value="Genomic_DNA"/>
</dbReference>
<dbReference type="SUPFAM" id="SSF53448">
    <property type="entry name" value="Nucleotide-diphospho-sugar transferases"/>
    <property type="match status" value="1"/>
</dbReference>
<proteinExistence type="predicted"/>
<accession>A0A6C0U3L3</accession>
<keyword evidence="2" id="KW-1185">Reference proteome</keyword>
<protein>
    <submittedName>
        <fullName evidence="1">Uncharacterized protein</fullName>
    </submittedName>
</protein>
<organism evidence="1 2">
    <name type="scientific">Kineobactrum salinum</name>
    <dbReference type="NCBI Taxonomy" id="2708301"/>
    <lineage>
        <taxon>Bacteria</taxon>
        <taxon>Pseudomonadati</taxon>
        <taxon>Pseudomonadota</taxon>
        <taxon>Gammaproteobacteria</taxon>
        <taxon>Cellvibrionales</taxon>
        <taxon>Halieaceae</taxon>
        <taxon>Kineobactrum</taxon>
    </lineage>
</organism>
<dbReference type="KEGG" id="kim:G3T16_11930"/>
<reference evidence="1 2" key="1">
    <citation type="submission" date="2020-02" db="EMBL/GenBank/DDBJ databases">
        <title>Genome sequencing for Kineobactrum sp. M2.</title>
        <authorList>
            <person name="Park S.-J."/>
        </authorList>
    </citation>
    <scope>NUCLEOTIDE SEQUENCE [LARGE SCALE GENOMIC DNA]</scope>
    <source>
        <strain evidence="1 2">M2</strain>
    </source>
</reference>
<gene>
    <name evidence="1" type="ORF">G3T16_11930</name>
</gene>
<evidence type="ECO:0000313" key="1">
    <source>
        <dbReference type="EMBL" id="QIB66019.1"/>
    </source>
</evidence>